<keyword evidence="2" id="KW-0479">Metal-binding</keyword>
<keyword evidence="3" id="KW-1278">Translocase</keyword>
<reference evidence="6 7" key="1">
    <citation type="submission" date="2018-05" db="EMBL/GenBank/DDBJ databases">
        <title>Genomic Encyclopedia of Type Strains, Phase IV (KMG-IV): sequencing the most valuable type-strain genomes for metagenomic binning, comparative biology and taxonomic classification.</title>
        <authorList>
            <person name="Goeker M."/>
        </authorList>
    </citation>
    <scope>NUCLEOTIDE SEQUENCE [LARGE SCALE GENOMIC DNA]</scope>
    <source>
        <strain evidence="6 7">DSM 45480</strain>
    </source>
</reference>
<dbReference type="Pfam" id="PF00122">
    <property type="entry name" value="E1-E2_ATPase"/>
    <property type="match status" value="1"/>
</dbReference>
<gene>
    <name evidence="6" type="ORF">C8D88_11013</name>
</gene>
<evidence type="ECO:0000256" key="3">
    <source>
        <dbReference type="ARBA" id="ARBA00022967"/>
    </source>
</evidence>
<proteinExistence type="predicted"/>
<comment type="subcellular location">
    <subcellularLocation>
        <location evidence="1">Membrane</location>
        <topology evidence="1">Multi-pass membrane protein</topology>
    </subcellularLocation>
</comment>
<evidence type="ECO:0000259" key="5">
    <source>
        <dbReference type="Pfam" id="PF00122"/>
    </source>
</evidence>
<evidence type="ECO:0000256" key="2">
    <source>
        <dbReference type="ARBA" id="ARBA00022723"/>
    </source>
</evidence>
<dbReference type="EMBL" id="QGHB01000010">
    <property type="protein sequence ID" value="PWK83557.1"/>
    <property type="molecule type" value="Genomic_DNA"/>
</dbReference>
<dbReference type="InterPro" id="IPR059000">
    <property type="entry name" value="ATPase_P-type_domA"/>
</dbReference>
<dbReference type="GO" id="GO:0055070">
    <property type="term" value="P:copper ion homeostasis"/>
    <property type="evidence" value="ECO:0007669"/>
    <property type="project" value="TreeGrafter"/>
</dbReference>
<dbReference type="SUPFAM" id="SSF81653">
    <property type="entry name" value="Calcium ATPase, transduction domain A"/>
    <property type="match status" value="1"/>
</dbReference>
<dbReference type="Gene3D" id="2.70.150.10">
    <property type="entry name" value="Calcium-transporting ATPase, cytoplasmic transduction domain A"/>
    <property type="match status" value="1"/>
</dbReference>
<dbReference type="GO" id="GO:0005507">
    <property type="term" value="F:copper ion binding"/>
    <property type="evidence" value="ECO:0007669"/>
    <property type="project" value="TreeGrafter"/>
</dbReference>
<sequence>MLAAFVLPGHWFEMRPVMAPTTRSGRCSASPPPGAVVIGDGAPVEAPTAEVVAGDLMLVRSGAKIAVDGVVEDGEPEVVNSTATGESLPVHKPPGSAVVGATINANGTSRVRATKVGSGTAPAEIVKPAQEAQNSKVPRTAPRAGSCSSPSSAVASRWRHQATAERIAALFMSVHEVATDPNDPTRAYHLGPGAGVRRRPVGRSPWWRQTAPPRAPRRTTSFGRLRHL</sequence>
<evidence type="ECO:0000313" key="6">
    <source>
        <dbReference type="EMBL" id="PWK83557.1"/>
    </source>
</evidence>
<evidence type="ECO:0000313" key="7">
    <source>
        <dbReference type="Proteomes" id="UP000246005"/>
    </source>
</evidence>
<evidence type="ECO:0000256" key="1">
    <source>
        <dbReference type="ARBA" id="ARBA00004141"/>
    </source>
</evidence>
<feature type="region of interest" description="Disordered" evidence="4">
    <location>
        <begin position="201"/>
        <end position="228"/>
    </location>
</feature>
<dbReference type="PANTHER" id="PTHR43520:SF8">
    <property type="entry name" value="P-TYPE CU(+) TRANSPORTER"/>
    <property type="match status" value="1"/>
</dbReference>
<comment type="caution">
    <text evidence="6">The sequence shown here is derived from an EMBL/GenBank/DDBJ whole genome shotgun (WGS) entry which is preliminary data.</text>
</comment>
<dbReference type="PANTHER" id="PTHR43520">
    <property type="entry name" value="ATP7, ISOFORM B"/>
    <property type="match status" value="1"/>
</dbReference>
<dbReference type="Proteomes" id="UP000246005">
    <property type="component" value="Unassembled WGS sequence"/>
</dbReference>
<organism evidence="6 7">
    <name type="scientific">Lentzea atacamensis</name>
    <dbReference type="NCBI Taxonomy" id="531938"/>
    <lineage>
        <taxon>Bacteria</taxon>
        <taxon>Bacillati</taxon>
        <taxon>Actinomycetota</taxon>
        <taxon>Actinomycetes</taxon>
        <taxon>Pseudonocardiales</taxon>
        <taxon>Pseudonocardiaceae</taxon>
        <taxon>Lentzea</taxon>
    </lineage>
</organism>
<dbReference type="GO" id="GO:0043682">
    <property type="term" value="F:P-type divalent copper transporter activity"/>
    <property type="evidence" value="ECO:0007669"/>
    <property type="project" value="TreeGrafter"/>
</dbReference>
<evidence type="ECO:0000256" key="4">
    <source>
        <dbReference type="SAM" id="MobiDB-lite"/>
    </source>
</evidence>
<feature type="region of interest" description="Disordered" evidence="4">
    <location>
        <begin position="131"/>
        <end position="153"/>
    </location>
</feature>
<dbReference type="InterPro" id="IPR008250">
    <property type="entry name" value="ATPase_P-typ_transduc_dom_A_sf"/>
</dbReference>
<feature type="compositionally biased region" description="Low complexity" evidence="4">
    <location>
        <begin position="141"/>
        <end position="153"/>
    </location>
</feature>
<dbReference type="AlphaFoldDB" id="A0A316HUE4"/>
<name>A0A316HUE4_9PSEU</name>
<protein>
    <submittedName>
        <fullName evidence="6">P-type E1-E2 ATPase</fullName>
    </submittedName>
</protein>
<dbReference type="GO" id="GO:0016020">
    <property type="term" value="C:membrane"/>
    <property type="evidence" value="ECO:0007669"/>
    <property type="project" value="TreeGrafter"/>
</dbReference>
<feature type="domain" description="P-type ATPase A" evidence="5">
    <location>
        <begin position="32"/>
        <end position="127"/>
    </location>
</feature>
<accession>A0A316HUE4</accession>